<comment type="similarity">
    <text evidence="1">Belongs to the thiolase-like superfamily. HMG-CoA synthase family.</text>
</comment>
<dbReference type="GO" id="GO:0006084">
    <property type="term" value="P:acetyl-CoA metabolic process"/>
    <property type="evidence" value="ECO:0007669"/>
    <property type="project" value="InterPro"/>
</dbReference>
<dbReference type="AlphaFoldDB" id="A0A1C4H5M7"/>
<dbReference type="NCBIfam" id="TIGR01835">
    <property type="entry name" value="HMG-CoA-S_prok"/>
    <property type="match status" value="1"/>
</dbReference>
<keyword evidence="8" id="KW-1185">Reference proteome</keyword>
<sequence length="398" mass="43769">MYGNSAITDVQVGIDKIDFYTPNHYLDLVDLAQARGVDPNKYLIGIGQSKMSVAALDQDIVAMGANAAEPMLTEADRQEIGLLVVATESGIDQSKAAALFVQDLLGLTNNLRAIEIKEACYGATAGLQLACDYVRSHPGRKALVIASDIARYGLDTPGEVTQGAGSVAMLVACDPGIIAIEPESLYESRSTGDFWRPNYSAEAFARGKFSEEVYVGMFEGLWNKARKQGMARPESLQALLFHIPFSKMGRKGLRTLGDGTITEADYERLTERFERSIVYGREVGNIYTGSVYLALISLLENDESLNPGDRIGLFSYGSGSVAELYFATLMPGYRARLEPQRHQALLESRERLSLTEYEAMFSAKLVTDGSEQEIKHSDCRDDAPHYLAGMKGHERQYR</sequence>
<evidence type="ECO:0000256" key="2">
    <source>
        <dbReference type="ARBA" id="ARBA00022679"/>
    </source>
</evidence>
<dbReference type="RefSeq" id="WP_091847925.1">
    <property type="nucleotide sequence ID" value="NZ_FMBL01000002.1"/>
</dbReference>
<dbReference type="EMBL" id="FMBL01000002">
    <property type="protein sequence ID" value="SCC79948.1"/>
    <property type="molecule type" value="Genomic_DNA"/>
</dbReference>
<evidence type="ECO:0000259" key="5">
    <source>
        <dbReference type="Pfam" id="PF01154"/>
    </source>
</evidence>
<dbReference type="SUPFAM" id="SSF53901">
    <property type="entry name" value="Thiolase-like"/>
    <property type="match status" value="2"/>
</dbReference>
<evidence type="ECO:0000259" key="6">
    <source>
        <dbReference type="Pfam" id="PF08540"/>
    </source>
</evidence>
<feature type="binding site" evidence="4">
    <location>
        <position position="38"/>
    </location>
    <ligand>
        <name>(3S)-3-hydroxy-3-methylglutaryl-CoA</name>
        <dbReference type="ChEBI" id="CHEBI:43074"/>
    </ligand>
</feature>
<dbReference type="InterPro" id="IPR011554">
    <property type="entry name" value="HMG_CoA_synthase_prok"/>
</dbReference>
<evidence type="ECO:0000256" key="1">
    <source>
        <dbReference type="ARBA" id="ARBA00007061"/>
    </source>
</evidence>
<feature type="active site" description="Proton donor/acceptor" evidence="3">
    <location>
        <position position="88"/>
    </location>
</feature>
<dbReference type="CDD" id="cd00827">
    <property type="entry name" value="init_cond_enzymes"/>
    <property type="match status" value="1"/>
</dbReference>
<accession>A0A1C4H5M7</accession>
<dbReference type="Pfam" id="PF08540">
    <property type="entry name" value="HMG_CoA_synt_C"/>
    <property type="match status" value="1"/>
</dbReference>
<organism evidence="7 8">
    <name type="scientific">Bifidobacterium commune</name>
    <dbReference type="NCBI Taxonomy" id="1505727"/>
    <lineage>
        <taxon>Bacteria</taxon>
        <taxon>Bacillati</taxon>
        <taxon>Actinomycetota</taxon>
        <taxon>Actinomycetes</taxon>
        <taxon>Bifidobacteriales</taxon>
        <taxon>Bifidobacteriaceae</taxon>
        <taxon>Bifidobacterium</taxon>
    </lineage>
</organism>
<dbReference type="Pfam" id="PF01154">
    <property type="entry name" value="HMG_CoA_synt_N"/>
    <property type="match status" value="1"/>
</dbReference>
<dbReference type="Proteomes" id="UP000242610">
    <property type="component" value="Unassembled WGS sequence"/>
</dbReference>
<dbReference type="InterPro" id="IPR013528">
    <property type="entry name" value="HMG_CoA_synth_N"/>
</dbReference>
<gene>
    <name evidence="7" type="ORF">GA0061077_0898</name>
</gene>
<dbReference type="GO" id="GO:0004421">
    <property type="term" value="F:hydroxymethylglutaryl-CoA synthase activity"/>
    <property type="evidence" value="ECO:0007669"/>
    <property type="project" value="InterPro"/>
</dbReference>
<name>A0A1C4H5M7_9BIFI</name>
<dbReference type="OrthoDB" id="9769523at2"/>
<feature type="active site" description="Proton donor/acceptor" evidence="3">
    <location>
        <position position="242"/>
    </location>
</feature>
<feature type="binding site" evidence="4">
    <location>
        <position position="251"/>
    </location>
    <ligand>
        <name>(3S)-3-hydroxy-3-methylglutaryl-CoA</name>
        <dbReference type="ChEBI" id="CHEBI:43074"/>
    </ligand>
</feature>
<feature type="binding site" evidence="4">
    <location>
        <position position="285"/>
    </location>
    <ligand>
        <name>(3S)-3-hydroxy-3-methylglutaryl-CoA</name>
        <dbReference type="ChEBI" id="CHEBI:43074"/>
    </ligand>
</feature>
<feature type="binding site" evidence="4">
    <location>
        <position position="152"/>
    </location>
    <ligand>
        <name>(3S)-3-hydroxy-3-methylglutaryl-CoA</name>
        <dbReference type="ChEBI" id="CHEBI:43074"/>
    </ligand>
</feature>
<evidence type="ECO:0000313" key="8">
    <source>
        <dbReference type="Proteomes" id="UP000242610"/>
    </source>
</evidence>
<dbReference type="PANTHER" id="PTHR43323">
    <property type="entry name" value="3-HYDROXY-3-METHYLGLUTARYL COENZYME A SYNTHASE"/>
    <property type="match status" value="1"/>
</dbReference>
<feature type="domain" description="Hydroxymethylglutaryl-coenzyme A synthase N-terminal" evidence="5">
    <location>
        <begin position="11"/>
        <end position="173"/>
    </location>
</feature>
<protein>
    <submittedName>
        <fullName evidence="7">Hydroxymethylglutaryl-CoA synthase</fullName>
    </submittedName>
</protein>
<keyword evidence="2" id="KW-0808">Transferase</keyword>
<dbReference type="Gene3D" id="3.40.47.10">
    <property type="match status" value="2"/>
</dbReference>
<dbReference type="STRING" id="1505727.GA0061077_0898"/>
<evidence type="ECO:0000256" key="3">
    <source>
        <dbReference type="PIRSR" id="PIRSR611554-1"/>
    </source>
</evidence>
<dbReference type="InterPro" id="IPR013746">
    <property type="entry name" value="HMG_CoA_synt_C_dom"/>
</dbReference>
<evidence type="ECO:0000256" key="4">
    <source>
        <dbReference type="PIRSR" id="PIRSR611554-2"/>
    </source>
</evidence>
<dbReference type="PANTHER" id="PTHR43323:SF2">
    <property type="entry name" value="HYDROXYMETHYLGLUTARYL-COA SYNTHASE"/>
    <property type="match status" value="1"/>
</dbReference>
<dbReference type="InterPro" id="IPR016039">
    <property type="entry name" value="Thiolase-like"/>
</dbReference>
<feature type="domain" description="Hydroxymethylglutaryl-coenzyme A synthase C-terminal" evidence="6">
    <location>
        <begin position="262"/>
        <end position="330"/>
    </location>
</feature>
<reference evidence="8" key="1">
    <citation type="submission" date="2016-08" db="EMBL/GenBank/DDBJ databases">
        <authorList>
            <person name="Varghese N."/>
            <person name="Submissions Spin"/>
        </authorList>
    </citation>
    <scope>NUCLEOTIDE SEQUENCE [LARGE SCALE GENOMIC DNA]</scope>
    <source>
        <strain evidence="8">R-52791</strain>
    </source>
</reference>
<evidence type="ECO:0000313" key="7">
    <source>
        <dbReference type="EMBL" id="SCC79948.1"/>
    </source>
</evidence>
<proteinExistence type="inferred from homology"/>
<feature type="active site" description="Acyl-thioester intermediate" evidence="3">
    <location>
        <position position="120"/>
    </location>
</feature>